<feature type="transmembrane region" description="Helical" evidence="5">
    <location>
        <begin position="329"/>
        <end position="350"/>
    </location>
</feature>
<evidence type="ECO:0000256" key="3">
    <source>
        <dbReference type="ARBA" id="ARBA00022989"/>
    </source>
</evidence>
<gene>
    <name evidence="7" type="ORF">I4641_03035</name>
</gene>
<dbReference type="PANTHER" id="PTHR37422:SF17">
    <property type="entry name" value="O-ANTIGEN LIGASE"/>
    <property type="match status" value="1"/>
</dbReference>
<reference evidence="7" key="1">
    <citation type="journal article" date="2021" name="Antonie Van Leeuwenhoek">
        <title>Draft genome and description of Waterburya agarophytonicola gen. nov. sp. nov. (Pleurocapsales, Cyanobacteria): a seaweed symbiont.</title>
        <authorList>
            <person name="Bonthond G."/>
            <person name="Shalygin S."/>
            <person name="Bayer T."/>
            <person name="Weinberger F."/>
        </authorList>
    </citation>
    <scope>NUCLEOTIDE SEQUENCE</scope>
    <source>
        <strain evidence="7">KI4</strain>
    </source>
</reference>
<dbReference type="Proteomes" id="UP000729733">
    <property type="component" value="Unassembled WGS sequence"/>
</dbReference>
<feature type="transmembrane region" description="Helical" evidence="5">
    <location>
        <begin position="239"/>
        <end position="260"/>
    </location>
</feature>
<evidence type="ECO:0000313" key="8">
    <source>
        <dbReference type="Proteomes" id="UP000729733"/>
    </source>
</evidence>
<feature type="transmembrane region" description="Helical" evidence="5">
    <location>
        <begin position="168"/>
        <end position="186"/>
    </location>
</feature>
<keyword evidence="4 5" id="KW-0472">Membrane</keyword>
<organism evidence="7 8">
    <name type="scientific">Waterburya agarophytonicola KI4</name>
    <dbReference type="NCBI Taxonomy" id="2874699"/>
    <lineage>
        <taxon>Bacteria</taxon>
        <taxon>Bacillati</taxon>
        <taxon>Cyanobacteriota</taxon>
        <taxon>Cyanophyceae</taxon>
        <taxon>Pleurocapsales</taxon>
        <taxon>Hyellaceae</taxon>
        <taxon>Waterburya</taxon>
        <taxon>Waterburya agarophytonicola</taxon>
    </lineage>
</organism>
<keyword evidence="7" id="KW-0436">Ligase</keyword>
<evidence type="ECO:0000313" key="7">
    <source>
        <dbReference type="EMBL" id="MCC0175955.1"/>
    </source>
</evidence>
<dbReference type="RefSeq" id="WP_229638984.1">
    <property type="nucleotide sequence ID" value="NZ_JADWDC010000005.1"/>
</dbReference>
<dbReference type="InterPro" id="IPR051533">
    <property type="entry name" value="WaaL-like"/>
</dbReference>
<dbReference type="GO" id="GO:0016020">
    <property type="term" value="C:membrane"/>
    <property type="evidence" value="ECO:0007669"/>
    <property type="project" value="UniProtKB-SubCell"/>
</dbReference>
<feature type="transmembrane region" description="Helical" evidence="5">
    <location>
        <begin position="12"/>
        <end position="30"/>
    </location>
</feature>
<keyword evidence="2 5" id="KW-0812">Transmembrane</keyword>
<feature type="transmembrane region" description="Helical" evidence="5">
    <location>
        <begin position="124"/>
        <end position="148"/>
    </location>
</feature>
<comment type="subcellular location">
    <subcellularLocation>
        <location evidence="1">Membrane</location>
        <topology evidence="1">Multi-pass membrane protein</topology>
    </subcellularLocation>
</comment>
<proteinExistence type="predicted"/>
<keyword evidence="8" id="KW-1185">Reference proteome</keyword>
<dbReference type="EMBL" id="JADWDC010000005">
    <property type="protein sequence ID" value="MCC0175955.1"/>
    <property type="molecule type" value="Genomic_DNA"/>
</dbReference>
<protein>
    <submittedName>
        <fullName evidence="7">O-antigen ligase family protein</fullName>
    </submittedName>
</protein>
<feature type="transmembrane region" description="Helical" evidence="5">
    <location>
        <begin position="94"/>
        <end position="112"/>
    </location>
</feature>
<feature type="transmembrane region" description="Helical" evidence="5">
    <location>
        <begin position="384"/>
        <end position="401"/>
    </location>
</feature>
<feature type="transmembrane region" description="Helical" evidence="5">
    <location>
        <begin position="72"/>
        <end position="88"/>
    </location>
</feature>
<sequence length="417" mass="47599">MKQSIRPFENIFTVISLLLFSNGFYPIILGNTVGEGDIDSPLLRMVFIGIYFVTLILLAFRWQRTLTILNSNLWLLFLLGLAVVSISWSSVPHIAFRKVVSLIGATLFGVYLSSRYNFEEQLKVYSWTFGIALFFSYIFALALPQYGIMNTDAIVGAWQGIFPHKNGLGEAMFVGFMTFYFSSIISKDRQKKLFFQVCCFLSVLIIYFGESATALMSVLFIFLTAQGLKRLSITSKKSVLILLMFSISTVIILFLFLANFNAFLTVNDKDVTLSGRTILWDTLWQFIREKPLLGYGYGSFFSGESREANLLWQIHDWSPVHSHNGYIQLWLNLGLVGLCVFTLGYFSCLFNSLFKYLVSKDLRMLWIFLFLIYTVFLNMTEVSFFSSSSIWIVALASIYSMKIKTQVITEKKVVAST</sequence>
<evidence type="ECO:0000256" key="4">
    <source>
        <dbReference type="ARBA" id="ARBA00023136"/>
    </source>
</evidence>
<dbReference type="Pfam" id="PF04932">
    <property type="entry name" value="Wzy_C"/>
    <property type="match status" value="1"/>
</dbReference>
<keyword evidence="3 5" id="KW-1133">Transmembrane helix</keyword>
<dbReference type="AlphaFoldDB" id="A0A964BQA6"/>
<dbReference type="PANTHER" id="PTHR37422">
    <property type="entry name" value="TEICHURONIC ACID BIOSYNTHESIS PROTEIN TUAE"/>
    <property type="match status" value="1"/>
</dbReference>
<evidence type="ECO:0000256" key="1">
    <source>
        <dbReference type="ARBA" id="ARBA00004141"/>
    </source>
</evidence>
<evidence type="ECO:0000256" key="2">
    <source>
        <dbReference type="ARBA" id="ARBA00022692"/>
    </source>
</evidence>
<name>A0A964BQA6_9CYAN</name>
<evidence type="ECO:0000259" key="6">
    <source>
        <dbReference type="Pfam" id="PF04932"/>
    </source>
</evidence>
<accession>A0A964BQA6</accession>
<dbReference type="GO" id="GO:0016874">
    <property type="term" value="F:ligase activity"/>
    <property type="evidence" value="ECO:0007669"/>
    <property type="project" value="UniProtKB-KW"/>
</dbReference>
<feature type="domain" description="O-antigen ligase-related" evidence="6">
    <location>
        <begin position="198"/>
        <end position="341"/>
    </location>
</feature>
<dbReference type="InterPro" id="IPR007016">
    <property type="entry name" value="O-antigen_ligase-rel_domated"/>
</dbReference>
<comment type="caution">
    <text evidence="7">The sequence shown here is derived from an EMBL/GenBank/DDBJ whole genome shotgun (WGS) entry which is preliminary data.</text>
</comment>
<evidence type="ECO:0000256" key="5">
    <source>
        <dbReference type="SAM" id="Phobius"/>
    </source>
</evidence>
<feature type="transmembrane region" description="Helical" evidence="5">
    <location>
        <begin position="42"/>
        <end position="60"/>
    </location>
</feature>